<keyword evidence="3 6" id="KW-0808">Transferase</keyword>
<comment type="caution">
    <text evidence="6">The sequence shown here is derived from an EMBL/GenBank/DDBJ whole genome shotgun (WGS) entry which is preliminary data.</text>
</comment>
<feature type="binding site" evidence="3">
    <location>
        <begin position="11"/>
        <end position="16"/>
    </location>
    <ligand>
        <name>ATP</name>
        <dbReference type="ChEBI" id="CHEBI:30616"/>
    </ligand>
</feature>
<reference evidence="7" key="1">
    <citation type="submission" date="2019-07" db="EMBL/GenBank/DDBJ databases">
        <title>Arthrobacter KR32 sp. nov., isolated from mountain cheese made of cows milk.</title>
        <authorList>
            <person name="Flegler A."/>
        </authorList>
    </citation>
    <scope>NUCLEOTIDE SEQUENCE [LARGE SCALE GENOMIC DNA]</scope>
    <source>
        <strain evidence="7">KR32</strain>
    </source>
</reference>
<sequence>MLRIGLTGGIAAGKSAVATELGRLGAVVVDADLLARAVVDPGTPGFDEVVRTFGTDVLGRDGALDRPALGRLVFGDSGARETLNRIIHPRVRAEAARLIDGSPADAVVVEDIPLLVETHQAARFHLVLVVDAPDETRIARMIERRGMDREDAEQRIAAQAPRGERRAAADAVLVNDGTPEALVAATQALWDIRILPFAVNLVHGRPARTRPPAAPDPRGAELPAGLAGTHGLARRMAAKLTAALPAGAAVEPGPGSDVVVAEVLVRPGPGEDLAAVSAAVAAAGFPRAEVPRGSDAGVHRSGTDTVIHRSADPALDVTVTVLPVGAGVLPDGS</sequence>
<dbReference type="HAMAP" id="MF_00376">
    <property type="entry name" value="Dephospho_CoA_kinase"/>
    <property type="match status" value="1"/>
</dbReference>
<keyword evidence="1 3" id="KW-0547">Nucleotide-binding</keyword>
<keyword evidence="7" id="KW-1185">Reference proteome</keyword>
<comment type="function">
    <text evidence="3">Catalyzes the phosphorylation of the 3'-hydroxyl group of dephosphocoenzyme A to form coenzyme A.</text>
</comment>
<evidence type="ECO:0000313" key="6">
    <source>
        <dbReference type="EMBL" id="MPY10953.1"/>
    </source>
</evidence>
<dbReference type="Gene3D" id="3.40.50.300">
    <property type="entry name" value="P-loop containing nucleotide triphosphate hydrolases"/>
    <property type="match status" value="1"/>
</dbReference>
<organism evidence="6 7">
    <name type="scientific">Arthrobacter bussei</name>
    <dbReference type="NCBI Taxonomy" id="2594179"/>
    <lineage>
        <taxon>Bacteria</taxon>
        <taxon>Bacillati</taxon>
        <taxon>Actinomycetota</taxon>
        <taxon>Actinomycetes</taxon>
        <taxon>Micrococcales</taxon>
        <taxon>Micrococcaceae</taxon>
        <taxon>Arthrobacter</taxon>
    </lineage>
</organism>
<evidence type="ECO:0000313" key="7">
    <source>
        <dbReference type="Proteomes" id="UP000326464"/>
    </source>
</evidence>
<dbReference type="PANTHER" id="PTHR10695">
    <property type="entry name" value="DEPHOSPHO-COA KINASE-RELATED"/>
    <property type="match status" value="1"/>
</dbReference>
<dbReference type="AlphaFoldDB" id="A0A7X1NQB0"/>
<dbReference type="GO" id="GO:0015937">
    <property type="term" value="P:coenzyme A biosynthetic process"/>
    <property type="evidence" value="ECO:0007669"/>
    <property type="project" value="UniProtKB-UniRule"/>
</dbReference>
<evidence type="ECO:0000256" key="3">
    <source>
        <dbReference type="HAMAP-Rule" id="MF_00376"/>
    </source>
</evidence>
<dbReference type="GO" id="GO:0004140">
    <property type="term" value="F:dephospho-CoA kinase activity"/>
    <property type="evidence" value="ECO:0007669"/>
    <property type="project" value="UniProtKB-UniRule"/>
</dbReference>
<dbReference type="CDD" id="cd02022">
    <property type="entry name" value="DPCK"/>
    <property type="match status" value="1"/>
</dbReference>
<dbReference type="UniPathway" id="UPA00241">
    <property type="reaction ID" value="UER00356"/>
</dbReference>
<dbReference type="NCBIfam" id="TIGR00152">
    <property type="entry name" value="dephospho-CoA kinase"/>
    <property type="match status" value="1"/>
</dbReference>
<evidence type="ECO:0000256" key="4">
    <source>
        <dbReference type="NCBIfam" id="TIGR00152"/>
    </source>
</evidence>
<keyword evidence="3 6" id="KW-0418">Kinase</keyword>
<name>A0A7X1NQB0_9MICC</name>
<keyword evidence="3" id="KW-0963">Cytoplasm</keyword>
<dbReference type="NCBIfam" id="NF002879">
    <property type="entry name" value="PRK03333.1"/>
    <property type="match status" value="1"/>
</dbReference>
<comment type="similarity">
    <text evidence="3">Belongs to the CoaE family.</text>
</comment>
<dbReference type="PANTHER" id="PTHR10695:SF46">
    <property type="entry name" value="BIFUNCTIONAL COENZYME A SYNTHASE-RELATED"/>
    <property type="match status" value="1"/>
</dbReference>
<comment type="catalytic activity">
    <reaction evidence="3">
        <text>3'-dephospho-CoA + ATP = ADP + CoA + H(+)</text>
        <dbReference type="Rhea" id="RHEA:18245"/>
        <dbReference type="ChEBI" id="CHEBI:15378"/>
        <dbReference type="ChEBI" id="CHEBI:30616"/>
        <dbReference type="ChEBI" id="CHEBI:57287"/>
        <dbReference type="ChEBI" id="CHEBI:57328"/>
        <dbReference type="ChEBI" id="CHEBI:456216"/>
        <dbReference type="EC" id="2.7.1.24"/>
    </reaction>
</comment>
<evidence type="ECO:0000256" key="2">
    <source>
        <dbReference type="ARBA" id="ARBA00022840"/>
    </source>
</evidence>
<evidence type="ECO:0000256" key="1">
    <source>
        <dbReference type="ARBA" id="ARBA00022741"/>
    </source>
</evidence>
<comment type="subcellular location">
    <subcellularLocation>
        <location evidence="3">Cytoplasm</location>
    </subcellularLocation>
</comment>
<keyword evidence="2 3" id="KW-0067">ATP-binding</keyword>
<comment type="pathway">
    <text evidence="3">Cofactor biosynthesis; coenzyme A biosynthesis; CoA from (R)-pantothenate: step 5/5.</text>
</comment>
<feature type="region of interest" description="Disordered" evidence="5">
    <location>
        <begin position="205"/>
        <end position="224"/>
    </location>
</feature>
<dbReference type="RefSeq" id="WP_152814621.1">
    <property type="nucleotide sequence ID" value="NZ_VJXX01000002.1"/>
</dbReference>
<keyword evidence="3" id="KW-0173">Coenzyme A biosynthesis</keyword>
<proteinExistence type="inferred from homology"/>
<dbReference type="SUPFAM" id="SSF52540">
    <property type="entry name" value="P-loop containing nucleoside triphosphate hydrolases"/>
    <property type="match status" value="1"/>
</dbReference>
<dbReference type="PROSITE" id="PS51219">
    <property type="entry name" value="DPCK"/>
    <property type="match status" value="1"/>
</dbReference>
<dbReference type="Pfam" id="PF01121">
    <property type="entry name" value="CoaE"/>
    <property type="match status" value="1"/>
</dbReference>
<dbReference type="Proteomes" id="UP000326464">
    <property type="component" value="Unassembled WGS sequence"/>
</dbReference>
<dbReference type="GO" id="GO:0005524">
    <property type="term" value="F:ATP binding"/>
    <property type="evidence" value="ECO:0007669"/>
    <property type="project" value="UniProtKB-UniRule"/>
</dbReference>
<dbReference type="OrthoDB" id="9812943at2"/>
<evidence type="ECO:0000256" key="5">
    <source>
        <dbReference type="SAM" id="MobiDB-lite"/>
    </source>
</evidence>
<protein>
    <recommendedName>
        <fullName evidence="3 4">Dephospho-CoA kinase</fullName>
        <ecNumber evidence="3 4">2.7.1.24</ecNumber>
    </recommendedName>
    <alternativeName>
        <fullName evidence="3">Dephosphocoenzyme A kinase</fullName>
    </alternativeName>
</protein>
<dbReference type="InterPro" id="IPR027417">
    <property type="entry name" value="P-loop_NTPase"/>
</dbReference>
<dbReference type="EMBL" id="VJXX01000002">
    <property type="protein sequence ID" value="MPY10953.1"/>
    <property type="molecule type" value="Genomic_DNA"/>
</dbReference>
<accession>A0A7X1NQB0</accession>
<dbReference type="EC" id="2.7.1.24" evidence="3 4"/>
<gene>
    <name evidence="3" type="primary">coaE</name>
    <name evidence="6" type="ORF">FNH21_09520</name>
</gene>
<dbReference type="GO" id="GO:0005737">
    <property type="term" value="C:cytoplasm"/>
    <property type="evidence" value="ECO:0007669"/>
    <property type="project" value="UniProtKB-SubCell"/>
</dbReference>
<dbReference type="InterPro" id="IPR001977">
    <property type="entry name" value="Depp_CoAkinase"/>
</dbReference>